<feature type="domain" description="Electron transfer flavoprotein alpha/beta-subunit N-terminal" evidence="5">
    <location>
        <begin position="1"/>
        <end position="52"/>
    </location>
</feature>
<dbReference type="InterPro" id="IPR014729">
    <property type="entry name" value="Rossmann-like_a/b/a_fold"/>
</dbReference>
<evidence type="ECO:0000259" key="5">
    <source>
        <dbReference type="Pfam" id="PF01012"/>
    </source>
</evidence>
<dbReference type="GO" id="GO:0005759">
    <property type="term" value="C:mitochondrial matrix"/>
    <property type="evidence" value="ECO:0007669"/>
    <property type="project" value="UniProtKB-SubCell"/>
</dbReference>
<proteinExistence type="inferred from homology"/>
<keyword evidence="3" id="KW-0472">Membrane</keyword>
<dbReference type="InterPro" id="IPR014730">
    <property type="entry name" value="ETF_a/b_N"/>
</dbReference>
<dbReference type="InterPro" id="IPR029035">
    <property type="entry name" value="DHS-like_NAD/FAD-binding_dom"/>
</dbReference>
<comment type="subcellular location">
    <subcellularLocation>
        <location evidence="1">Mitochondrion matrix</location>
    </subcellularLocation>
</comment>
<organism evidence="6">
    <name type="scientific">Echinostoma caproni</name>
    <dbReference type="NCBI Taxonomy" id="27848"/>
    <lineage>
        <taxon>Eukaryota</taxon>
        <taxon>Metazoa</taxon>
        <taxon>Spiralia</taxon>
        <taxon>Lophotrochozoa</taxon>
        <taxon>Platyhelminthes</taxon>
        <taxon>Trematoda</taxon>
        <taxon>Digenea</taxon>
        <taxon>Plagiorchiida</taxon>
        <taxon>Echinostomata</taxon>
        <taxon>Echinostomatoidea</taxon>
        <taxon>Echinostomatidae</taxon>
        <taxon>Echinostoma</taxon>
    </lineage>
</organism>
<dbReference type="WBParaSite" id="ECPE_0000108501-mRNA-1">
    <property type="protein sequence ID" value="ECPE_0000108501-mRNA-1"/>
    <property type="gene ID" value="ECPE_0000108501"/>
</dbReference>
<dbReference type="Pfam" id="PF00766">
    <property type="entry name" value="ETF_alpha"/>
    <property type="match status" value="1"/>
</dbReference>
<sequence length="167" mass="17707">LNVSPINDVIAIHNEDTFQRPIYAGNALVTLRSLDPVRCMTVRATAFPAIESNSCGAEAALLTEFLSVEQHKSDRPELTSADVIISGGRGMKSGENFKILYELADKLNAAVGASRAAVDAGFAANDMQVIILFLPVACSLGNSIGLFGSSLIPLFIDPPTFSLPVEN</sequence>
<dbReference type="SUPFAM" id="SSF52467">
    <property type="entry name" value="DHS-like NAD/FAD-binding domain"/>
    <property type="match status" value="1"/>
</dbReference>
<name>A0A183A2A0_9TREM</name>
<dbReference type="GO" id="GO:0050660">
    <property type="term" value="F:flavin adenine dinucleotide binding"/>
    <property type="evidence" value="ECO:0007669"/>
    <property type="project" value="InterPro"/>
</dbReference>
<dbReference type="PANTHER" id="PTHR43153">
    <property type="entry name" value="ELECTRON TRANSFER FLAVOPROTEIN ALPHA"/>
    <property type="match status" value="1"/>
</dbReference>
<accession>A0A183A2A0</accession>
<dbReference type="InterPro" id="IPR001308">
    <property type="entry name" value="ETF_a/FixB"/>
</dbReference>
<dbReference type="Gene3D" id="3.40.50.620">
    <property type="entry name" value="HUPs"/>
    <property type="match status" value="1"/>
</dbReference>
<dbReference type="SUPFAM" id="SSF52402">
    <property type="entry name" value="Adenine nucleotide alpha hydrolases-like"/>
    <property type="match status" value="1"/>
</dbReference>
<dbReference type="Pfam" id="PF01012">
    <property type="entry name" value="ETF"/>
    <property type="match status" value="1"/>
</dbReference>
<dbReference type="PANTHER" id="PTHR43153:SF1">
    <property type="entry name" value="ELECTRON TRANSFER FLAVOPROTEIN SUBUNIT ALPHA, MITOCHONDRIAL"/>
    <property type="match status" value="1"/>
</dbReference>
<feature type="domain" description="Electron transfer flavoprotein alpha subunit C-terminal" evidence="4">
    <location>
        <begin position="77"/>
        <end position="129"/>
    </location>
</feature>
<feature type="transmembrane region" description="Helical" evidence="3">
    <location>
        <begin position="129"/>
        <end position="156"/>
    </location>
</feature>
<dbReference type="InterPro" id="IPR014731">
    <property type="entry name" value="ETF_asu_C"/>
</dbReference>
<evidence type="ECO:0000256" key="2">
    <source>
        <dbReference type="ARBA" id="ARBA00005817"/>
    </source>
</evidence>
<dbReference type="GO" id="GO:0009055">
    <property type="term" value="F:electron transfer activity"/>
    <property type="evidence" value="ECO:0007669"/>
    <property type="project" value="InterPro"/>
</dbReference>
<keyword evidence="3" id="KW-1133">Transmembrane helix</keyword>
<evidence type="ECO:0000313" key="6">
    <source>
        <dbReference type="WBParaSite" id="ECPE_0000108501-mRNA-1"/>
    </source>
</evidence>
<comment type="similarity">
    <text evidence="2">Belongs to the ETF alpha-subunit/FixB family.</text>
</comment>
<evidence type="ECO:0000256" key="1">
    <source>
        <dbReference type="ARBA" id="ARBA00004305"/>
    </source>
</evidence>
<dbReference type="Gene3D" id="3.40.50.1220">
    <property type="entry name" value="TPP-binding domain"/>
    <property type="match status" value="1"/>
</dbReference>
<reference evidence="6" key="1">
    <citation type="submission" date="2016-06" db="UniProtKB">
        <authorList>
            <consortium name="WormBaseParasite"/>
        </authorList>
    </citation>
    <scope>IDENTIFICATION</scope>
</reference>
<protein>
    <submittedName>
        <fullName evidence="6">Molybdopterin molybdenumtransferase</fullName>
    </submittedName>
</protein>
<dbReference type="GO" id="GO:0033539">
    <property type="term" value="P:fatty acid beta-oxidation using acyl-CoA dehydrogenase"/>
    <property type="evidence" value="ECO:0007669"/>
    <property type="project" value="TreeGrafter"/>
</dbReference>
<keyword evidence="3" id="KW-0812">Transmembrane</keyword>
<evidence type="ECO:0000256" key="3">
    <source>
        <dbReference type="SAM" id="Phobius"/>
    </source>
</evidence>
<dbReference type="AlphaFoldDB" id="A0A183A2A0"/>
<evidence type="ECO:0000259" key="4">
    <source>
        <dbReference type="Pfam" id="PF00766"/>
    </source>
</evidence>